<dbReference type="EMBL" id="KV417298">
    <property type="protein sequence ID" value="KZO93913.1"/>
    <property type="molecule type" value="Genomic_DNA"/>
</dbReference>
<reference evidence="3 4" key="1">
    <citation type="journal article" date="2016" name="Mol. Biol. Evol.">
        <title>Comparative Genomics of Early-Diverging Mushroom-Forming Fungi Provides Insights into the Origins of Lignocellulose Decay Capabilities.</title>
        <authorList>
            <person name="Nagy L.G."/>
            <person name="Riley R."/>
            <person name="Tritt A."/>
            <person name="Adam C."/>
            <person name="Daum C."/>
            <person name="Floudas D."/>
            <person name="Sun H."/>
            <person name="Yadav J.S."/>
            <person name="Pangilinan J."/>
            <person name="Larsson K.H."/>
            <person name="Matsuura K."/>
            <person name="Barry K."/>
            <person name="Labutti K."/>
            <person name="Kuo R."/>
            <person name="Ohm R.A."/>
            <person name="Bhattacharya S.S."/>
            <person name="Shirouzu T."/>
            <person name="Yoshinaga Y."/>
            <person name="Martin F.M."/>
            <person name="Grigoriev I.V."/>
            <person name="Hibbett D.S."/>
        </authorList>
    </citation>
    <scope>NUCLEOTIDE SEQUENCE [LARGE SCALE GENOMIC DNA]</scope>
    <source>
        <strain evidence="3 4">TUFC12733</strain>
    </source>
</reference>
<keyword evidence="2" id="KW-0812">Transmembrane</keyword>
<dbReference type="Proteomes" id="UP000076738">
    <property type="component" value="Unassembled WGS sequence"/>
</dbReference>
<keyword evidence="4" id="KW-1185">Reference proteome</keyword>
<evidence type="ECO:0000256" key="1">
    <source>
        <dbReference type="SAM" id="MobiDB-lite"/>
    </source>
</evidence>
<protein>
    <submittedName>
        <fullName evidence="3">Uncharacterized protein</fullName>
    </submittedName>
</protein>
<organism evidence="3 4">
    <name type="scientific">Calocera viscosa (strain TUFC12733)</name>
    <dbReference type="NCBI Taxonomy" id="1330018"/>
    <lineage>
        <taxon>Eukaryota</taxon>
        <taxon>Fungi</taxon>
        <taxon>Dikarya</taxon>
        <taxon>Basidiomycota</taxon>
        <taxon>Agaricomycotina</taxon>
        <taxon>Dacrymycetes</taxon>
        <taxon>Dacrymycetales</taxon>
        <taxon>Dacrymycetaceae</taxon>
        <taxon>Calocera</taxon>
    </lineage>
</organism>
<dbReference type="AlphaFoldDB" id="A0A167JUH0"/>
<name>A0A167JUH0_CALVF</name>
<feature type="region of interest" description="Disordered" evidence="1">
    <location>
        <begin position="84"/>
        <end position="104"/>
    </location>
</feature>
<keyword evidence="2" id="KW-0472">Membrane</keyword>
<evidence type="ECO:0000256" key="2">
    <source>
        <dbReference type="SAM" id="Phobius"/>
    </source>
</evidence>
<sequence>MSPRWPTRPASAAGYPLPACSASPALPSSQASALSLAFATIVAPTAVVANAPVAVPPMALAGIVYGFCFGIALASTANGLPISAPSDNVGDTVRGGGHAHPSSL</sequence>
<gene>
    <name evidence="3" type="ORF">CALVIDRAFT_539563</name>
</gene>
<evidence type="ECO:0000313" key="4">
    <source>
        <dbReference type="Proteomes" id="UP000076738"/>
    </source>
</evidence>
<proteinExistence type="predicted"/>
<keyword evidence="2" id="KW-1133">Transmembrane helix</keyword>
<accession>A0A167JUH0</accession>
<evidence type="ECO:0000313" key="3">
    <source>
        <dbReference type="EMBL" id="KZO93913.1"/>
    </source>
</evidence>
<feature type="transmembrane region" description="Helical" evidence="2">
    <location>
        <begin position="55"/>
        <end position="74"/>
    </location>
</feature>